<evidence type="ECO:0000313" key="1">
    <source>
        <dbReference type="EMBL" id="KAK1862854.1"/>
    </source>
</evidence>
<accession>A0ACC3BYS7</accession>
<gene>
    <name evidence="1" type="ORF">I4F81_005421</name>
</gene>
<name>A0ACC3BYS7_PYRYE</name>
<sequence>MAAPPPPPPAVTAEALFPAVAAALSADGPTRRGAEAALRTAEPTDGYLGSLVTITASPGAAPTDVRWLSAVLVKNAVPRLWRRRPAAGGLAEEEKAYVRATLLGAHGETDPRVAVQVSLAVARIARLDAPRAWPELLPALMAAAGGAVGEGGAGNTPAAADGRGAGGGGGGDAAARSVGVHAMATLGHVLREMASRRLAADRRALAAAAPDILGALLAIWEATLGRLVGTLQAATGVGGDGAAGGGAAAAATAAGGATPLASAIAHDLRVVSLCFKCVRRLVEHAVDSLDAVPAAGTLFSRLLGHRALFFTPYPGVGAAAATAAAAGAPPGWAPLEALTGGAKALPIDAAAAALQAGVAAPVAAFVTGRLSELAAKLVVAAQVAHPVSFGPFLPPFLDAYTGVVVAHEGGVGGGGARAPHDGSAAGADAGADAATHTALAFWATSFLRNVATSDTYAKAGGGGGGVGPAGARALPTPPPSTRRWRTLQARPRLVAAAAAAAAAVAMAAAVGAVATATRPRRRRRQPPPPRQRRWPPSFPTPPARPWRAPSSLASSPCPLLRCWTGRMTPRRRRGTKTAPAGRGTPSAPRGRRCWWPSWSGLAWRWRRSSATRRRRLPPPPPPWRRGVARRPCAPATGAPTTRCSGRWGWGCGSWPRRWTSARSSARSCCPCWRHRRRRRPARPSPPPRTPTASSAAVRRGCSAPPCRCSTPPPGRRPTRCWCPWWAAGPTRRCGWPPPGRSRRSLRTCRCGRPSGRPTCPPPLAASSASLRTWRSMSPTRRADCYRRRPRLSSGRPRGCRWPSSTRSPTRWRRCGGAPPPRRAAAATARRTCCAWRWWCCSSGWSRRSGPRR</sequence>
<evidence type="ECO:0000313" key="2">
    <source>
        <dbReference type="Proteomes" id="UP000798662"/>
    </source>
</evidence>
<reference evidence="1" key="1">
    <citation type="submission" date="2019-11" db="EMBL/GenBank/DDBJ databases">
        <title>Nori genome reveals adaptations in red seaweeds to the harsh intertidal environment.</title>
        <authorList>
            <person name="Wang D."/>
            <person name="Mao Y."/>
        </authorList>
    </citation>
    <scope>NUCLEOTIDE SEQUENCE</scope>
    <source>
        <tissue evidence="1">Gametophyte</tissue>
    </source>
</reference>
<proteinExistence type="predicted"/>
<comment type="caution">
    <text evidence="1">The sequence shown here is derived from an EMBL/GenBank/DDBJ whole genome shotgun (WGS) entry which is preliminary data.</text>
</comment>
<dbReference type="EMBL" id="CM020619">
    <property type="protein sequence ID" value="KAK1862854.1"/>
    <property type="molecule type" value="Genomic_DNA"/>
</dbReference>
<protein>
    <submittedName>
        <fullName evidence="1">Uncharacterized protein</fullName>
    </submittedName>
</protein>
<dbReference type="Proteomes" id="UP000798662">
    <property type="component" value="Chromosome 2"/>
</dbReference>
<organism evidence="1 2">
    <name type="scientific">Pyropia yezoensis</name>
    <name type="common">Susabi-nori</name>
    <name type="synonym">Porphyra yezoensis</name>
    <dbReference type="NCBI Taxonomy" id="2788"/>
    <lineage>
        <taxon>Eukaryota</taxon>
        <taxon>Rhodophyta</taxon>
        <taxon>Bangiophyceae</taxon>
        <taxon>Bangiales</taxon>
        <taxon>Bangiaceae</taxon>
        <taxon>Pyropia</taxon>
    </lineage>
</organism>
<keyword evidence="2" id="KW-1185">Reference proteome</keyword>